<dbReference type="GO" id="GO:0047804">
    <property type="term" value="F:cysteine-S-conjugate beta-lyase activity"/>
    <property type="evidence" value="ECO:0007669"/>
    <property type="project" value="UniProtKB-EC"/>
</dbReference>
<dbReference type="GO" id="GO:0005737">
    <property type="term" value="C:cytoplasm"/>
    <property type="evidence" value="ECO:0007669"/>
    <property type="project" value="TreeGrafter"/>
</dbReference>
<dbReference type="Gene3D" id="3.90.1150.10">
    <property type="entry name" value="Aspartate Aminotransferase, domain 1"/>
    <property type="match status" value="1"/>
</dbReference>
<dbReference type="VEuPathDB" id="CryptoDB:Vbra_11961"/>
<evidence type="ECO:0000256" key="6">
    <source>
        <dbReference type="ARBA" id="ARBA00023167"/>
    </source>
</evidence>
<feature type="compositionally biased region" description="Low complexity" evidence="10">
    <location>
        <begin position="495"/>
        <end position="506"/>
    </location>
</feature>
<dbReference type="InterPro" id="IPR054542">
    <property type="entry name" value="Cys_met_metab_PP"/>
</dbReference>
<dbReference type="Proteomes" id="UP000041254">
    <property type="component" value="Unassembled WGS sequence"/>
</dbReference>
<dbReference type="InterPro" id="IPR000277">
    <property type="entry name" value="Cys/Met-Metab_PyrdxlP-dep_enz"/>
</dbReference>
<evidence type="ECO:0000313" key="12">
    <source>
        <dbReference type="Proteomes" id="UP000041254"/>
    </source>
</evidence>
<dbReference type="EMBL" id="CDMY01000228">
    <property type="protein sequence ID" value="CEL95531.1"/>
    <property type="molecule type" value="Genomic_DNA"/>
</dbReference>
<feature type="region of interest" description="Disordered" evidence="10">
    <location>
        <begin position="537"/>
        <end position="561"/>
    </location>
</feature>
<keyword evidence="6" id="KW-0486">Methionine biosynthesis</keyword>
<evidence type="ECO:0000256" key="1">
    <source>
        <dbReference type="ARBA" id="ARBA00001933"/>
    </source>
</evidence>
<keyword evidence="12" id="KW-1185">Reference proteome</keyword>
<dbReference type="OMA" id="NCIGATG"/>
<dbReference type="PhylomeDB" id="A0A0G4EG89"/>
<dbReference type="SUPFAM" id="SSF53383">
    <property type="entry name" value="PLP-dependent transferases"/>
    <property type="match status" value="1"/>
</dbReference>
<dbReference type="OrthoDB" id="3512640at2759"/>
<feature type="compositionally biased region" description="Basic and acidic residues" evidence="10">
    <location>
        <begin position="538"/>
        <end position="561"/>
    </location>
</feature>
<dbReference type="Gene3D" id="3.40.640.10">
    <property type="entry name" value="Type I PLP-dependent aspartate aminotransferase-like (Major domain)"/>
    <property type="match status" value="1"/>
</dbReference>
<name>A0A0G4EG89_VITBC</name>
<dbReference type="EC" id="4.4.1.13" evidence="3"/>
<evidence type="ECO:0000256" key="8">
    <source>
        <dbReference type="ARBA" id="ARBA00047213"/>
    </source>
</evidence>
<dbReference type="GO" id="GO:0030170">
    <property type="term" value="F:pyridoxal phosphate binding"/>
    <property type="evidence" value="ECO:0007669"/>
    <property type="project" value="InterPro"/>
</dbReference>
<evidence type="ECO:0000256" key="9">
    <source>
        <dbReference type="RuleBase" id="RU362118"/>
    </source>
</evidence>
<dbReference type="Pfam" id="PF01053">
    <property type="entry name" value="Cys_Met_Meta_PP"/>
    <property type="match status" value="1"/>
</dbReference>
<evidence type="ECO:0000256" key="5">
    <source>
        <dbReference type="ARBA" id="ARBA00022898"/>
    </source>
</evidence>
<dbReference type="InterPro" id="IPR015424">
    <property type="entry name" value="PyrdxlP-dep_Trfase"/>
</dbReference>
<dbReference type="FunFam" id="3.40.640.10:FF:000009">
    <property type="entry name" value="Cystathionine gamma-synthase homolog"/>
    <property type="match status" value="1"/>
</dbReference>
<dbReference type="GO" id="GO:0071266">
    <property type="term" value="P:'de novo' L-methionine biosynthetic process"/>
    <property type="evidence" value="ECO:0007669"/>
    <property type="project" value="InterPro"/>
</dbReference>
<dbReference type="AlphaFoldDB" id="A0A0G4EG89"/>
<sequence>MTSNGPVSSPAGLQPASTTSSGVKMTPDPHNPKSPNLGPRSPSPHSHGDPNVENDPRYITFPTAADEGDEEEHLLGFDYNQLPTYPVRPSFKDKPEEANMDTHIVAFDPCKLDPYHPTSMPIYQTATFQQPSIERFGPYDYTRSGNPTRTAVEELVASLESAHAAFAFNSGMAAMTAMTRLCDIGDEIICSDDIYGGAHRLLTRICAKQGIATRFVDTTDVDEIARVISSKTKIVYIETPSNPLMRISDVRRCADLAHKYKAWLVVDSTMMSPYLMNPIKLGADVIIHSATKFLAGHSDTMAGFVCCSSEDLARQIAFVQNAEGSALSPFDCWLTLRGLKTLAIRHDRMQQTASEIAEFLAKHPLVSKVHYAGHPKDHPEGAFELHKSQSRGGGSVISFETGSVRYSRKICDFCKIFKISVSFGSCNSLIEMPCVLSHASIPKDMRGIPEDIVRLSVGLENASDLLADLSTAMKRALEFFQRHSARPSPAHVDNTDTPSPSTSSNPKLMVNGVNGTNGHINDINGNGKRALLPCAADSEVRGEGEREREEGAAEKRLRTEA</sequence>
<proteinExistence type="inferred from homology"/>
<keyword evidence="5 9" id="KW-0663">Pyridoxal phosphate</keyword>
<dbReference type="InterPro" id="IPR015421">
    <property type="entry name" value="PyrdxlP-dep_Trfase_major"/>
</dbReference>
<feature type="compositionally biased region" description="Basic and acidic residues" evidence="10">
    <location>
        <begin position="46"/>
        <end position="56"/>
    </location>
</feature>
<evidence type="ECO:0000256" key="10">
    <source>
        <dbReference type="SAM" id="MobiDB-lite"/>
    </source>
</evidence>
<evidence type="ECO:0000256" key="4">
    <source>
        <dbReference type="ARBA" id="ARBA00022605"/>
    </source>
</evidence>
<feature type="region of interest" description="Disordered" evidence="10">
    <location>
        <begin position="1"/>
        <end position="59"/>
    </location>
</feature>
<organism evidence="11 12">
    <name type="scientific">Vitrella brassicaformis (strain CCMP3155)</name>
    <dbReference type="NCBI Taxonomy" id="1169540"/>
    <lineage>
        <taxon>Eukaryota</taxon>
        <taxon>Sar</taxon>
        <taxon>Alveolata</taxon>
        <taxon>Colpodellida</taxon>
        <taxon>Vitrellaceae</taxon>
        <taxon>Vitrella</taxon>
    </lineage>
</organism>
<accession>A0A0G4EG89</accession>
<evidence type="ECO:0000256" key="2">
    <source>
        <dbReference type="ARBA" id="ARBA00009077"/>
    </source>
</evidence>
<feature type="region of interest" description="Disordered" evidence="10">
    <location>
        <begin position="484"/>
        <end position="507"/>
    </location>
</feature>
<dbReference type="InParanoid" id="A0A0G4EG89"/>
<dbReference type="GO" id="GO:0019346">
    <property type="term" value="P:transsulfuration"/>
    <property type="evidence" value="ECO:0007669"/>
    <property type="project" value="InterPro"/>
</dbReference>
<dbReference type="CDD" id="cd00614">
    <property type="entry name" value="CGS_like"/>
    <property type="match status" value="1"/>
</dbReference>
<keyword evidence="4" id="KW-0028">Amino-acid biosynthesis</keyword>
<dbReference type="PANTHER" id="PTHR11808">
    <property type="entry name" value="TRANS-SULFURATION ENZYME FAMILY MEMBER"/>
    <property type="match status" value="1"/>
</dbReference>
<dbReference type="PROSITE" id="PS00868">
    <property type="entry name" value="CYS_MET_METAB_PP"/>
    <property type="match status" value="1"/>
</dbReference>
<protein>
    <recommendedName>
        <fullName evidence="3">cysteine-S-conjugate beta-lyase</fullName>
        <ecNumber evidence="3">4.4.1.13</ecNumber>
    </recommendedName>
    <alternativeName>
        <fullName evidence="8">Cysteine-S-conjugate beta-lyase</fullName>
    </alternativeName>
</protein>
<dbReference type="InterPro" id="IPR006238">
    <property type="entry name" value="Cys_b_lyase_euk"/>
</dbReference>
<dbReference type="InterPro" id="IPR015422">
    <property type="entry name" value="PyrdxlP-dep_Trfase_small"/>
</dbReference>
<dbReference type="STRING" id="1169540.A0A0G4EG89"/>
<evidence type="ECO:0000256" key="3">
    <source>
        <dbReference type="ARBA" id="ARBA00012224"/>
    </source>
</evidence>
<gene>
    <name evidence="11" type="ORF">Vbra_11961</name>
</gene>
<evidence type="ECO:0000313" key="11">
    <source>
        <dbReference type="EMBL" id="CEL95531.1"/>
    </source>
</evidence>
<comment type="similarity">
    <text evidence="2 9">Belongs to the trans-sulfuration enzymes family.</text>
</comment>
<dbReference type="NCBIfam" id="TIGR01329">
    <property type="entry name" value="cysta_beta_ly_E"/>
    <property type="match status" value="1"/>
</dbReference>
<keyword evidence="7" id="KW-0456">Lyase</keyword>
<comment type="cofactor">
    <cofactor evidence="1 9">
        <name>pyridoxal 5'-phosphate</name>
        <dbReference type="ChEBI" id="CHEBI:597326"/>
    </cofactor>
</comment>
<evidence type="ECO:0000256" key="7">
    <source>
        <dbReference type="ARBA" id="ARBA00023239"/>
    </source>
</evidence>
<dbReference type="PANTHER" id="PTHR11808:SF50">
    <property type="entry name" value="CYSTATHIONINE BETA-LYASE"/>
    <property type="match status" value="1"/>
</dbReference>
<reference evidence="11 12" key="1">
    <citation type="submission" date="2014-11" db="EMBL/GenBank/DDBJ databases">
        <authorList>
            <person name="Zhu J."/>
            <person name="Qi W."/>
            <person name="Song R."/>
        </authorList>
    </citation>
    <scope>NUCLEOTIDE SEQUENCE [LARGE SCALE GENOMIC DNA]</scope>
</reference>